<dbReference type="GO" id="GO:0031048">
    <property type="term" value="P:regulatory ncRNA-mediated heterochromatin formation"/>
    <property type="evidence" value="ECO:0007669"/>
    <property type="project" value="TreeGrafter"/>
</dbReference>
<accession>A0AA40D8L1</accession>
<dbReference type="GO" id="GO:0002376">
    <property type="term" value="P:immune system process"/>
    <property type="evidence" value="ECO:0007669"/>
    <property type="project" value="UniProtKB-KW"/>
</dbReference>
<dbReference type="GO" id="GO:0031380">
    <property type="term" value="C:nuclear RNA-directed RNA polymerase complex"/>
    <property type="evidence" value="ECO:0007669"/>
    <property type="project" value="TreeGrafter"/>
</dbReference>
<evidence type="ECO:0000313" key="14">
    <source>
        <dbReference type="Proteomes" id="UP001174997"/>
    </source>
</evidence>
<keyword evidence="4" id="KW-0677">Repeat</keyword>
<dbReference type="SMART" id="SM00356">
    <property type="entry name" value="ZnF_C3H1"/>
    <property type="match status" value="1"/>
</dbReference>
<feature type="compositionally biased region" description="Basic and acidic residues" evidence="10">
    <location>
        <begin position="1833"/>
        <end position="1844"/>
    </location>
</feature>
<dbReference type="InterPro" id="IPR000967">
    <property type="entry name" value="Znf_NFX1"/>
</dbReference>
<protein>
    <submittedName>
        <fullName evidence="13">Zinc-finger and helicase domain-containing protein</fullName>
    </submittedName>
</protein>
<keyword evidence="8" id="KW-0391">Immunity</keyword>
<keyword evidence="2" id="KW-0963">Cytoplasm</keyword>
<evidence type="ECO:0000256" key="5">
    <source>
        <dbReference type="ARBA" id="ARBA00022771"/>
    </source>
</evidence>
<evidence type="ECO:0000256" key="9">
    <source>
        <dbReference type="PROSITE-ProRule" id="PRU00723"/>
    </source>
</evidence>
<dbReference type="PROSITE" id="PS51981">
    <property type="entry name" value="ZF_RZ"/>
    <property type="match status" value="1"/>
</dbReference>
<dbReference type="PANTHER" id="PTHR10887">
    <property type="entry name" value="DNA2/NAM7 HELICASE FAMILY"/>
    <property type="match status" value="1"/>
</dbReference>
<feature type="zinc finger region" description="C3H1-type" evidence="9">
    <location>
        <begin position="31"/>
        <end position="58"/>
    </location>
</feature>
<keyword evidence="3 9" id="KW-0479">Metal-binding</keyword>
<evidence type="ECO:0000256" key="1">
    <source>
        <dbReference type="ARBA" id="ARBA00004496"/>
    </source>
</evidence>
<feature type="domain" description="C3H1-type" evidence="11">
    <location>
        <begin position="31"/>
        <end position="58"/>
    </location>
</feature>
<feature type="region of interest" description="Disordered" evidence="10">
    <location>
        <begin position="1"/>
        <end position="35"/>
    </location>
</feature>
<comment type="caution">
    <text evidence="13">The sequence shown here is derived from an EMBL/GenBank/DDBJ whole genome shotgun (WGS) entry which is preliminary data.</text>
</comment>
<comment type="subcellular location">
    <subcellularLocation>
        <location evidence="1">Cytoplasm</location>
    </subcellularLocation>
</comment>
<dbReference type="InterPro" id="IPR045055">
    <property type="entry name" value="DNA2/NAM7-like"/>
</dbReference>
<dbReference type="InterPro" id="IPR041679">
    <property type="entry name" value="DNA2/NAM7-like_C"/>
</dbReference>
<gene>
    <name evidence="13" type="ORF">QBC41DRAFT_17838</name>
</gene>
<dbReference type="PROSITE" id="PS50103">
    <property type="entry name" value="ZF_C3H1"/>
    <property type="match status" value="1"/>
</dbReference>
<dbReference type="CDD" id="cd06008">
    <property type="entry name" value="NF-X1-zinc-finger"/>
    <property type="match status" value="1"/>
</dbReference>
<evidence type="ECO:0000259" key="11">
    <source>
        <dbReference type="PROSITE" id="PS50103"/>
    </source>
</evidence>
<dbReference type="InterPro" id="IPR027417">
    <property type="entry name" value="P-loop_NTPase"/>
</dbReference>
<dbReference type="CDD" id="cd18808">
    <property type="entry name" value="SF1_C_Upf1"/>
    <property type="match status" value="1"/>
</dbReference>
<keyword evidence="6 13" id="KW-0067">ATP-binding</keyword>
<dbReference type="InterPro" id="IPR041677">
    <property type="entry name" value="DNA2/NAM7_AAA_11"/>
</dbReference>
<keyword evidence="6 13" id="KW-0347">Helicase</keyword>
<dbReference type="InterPro" id="IPR046439">
    <property type="entry name" value="ZF_RZ_dom"/>
</dbReference>
<dbReference type="PANTHER" id="PTHR10887:SF445">
    <property type="entry name" value="NFX1-TYPE ZINC FINGER-CONTAINING PROTEIN 1"/>
    <property type="match status" value="1"/>
</dbReference>
<feature type="domain" description="RZ-type" evidence="12">
    <location>
        <begin position="1897"/>
        <end position="1971"/>
    </location>
</feature>
<reference evidence="13" key="1">
    <citation type="submission" date="2023-06" db="EMBL/GenBank/DDBJ databases">
        <title>Genome-scale phylogeny and comparative genomics of the fungal order Sordariales.</title>
        <authorList>
            <consortium name="Lawrence Berkeley National Laboratory"/>
            <person name="Hensen N."/>
            <person name="Bonometti L."/>
            <person name="Westerberg I."/>
            <person name="Brannstrom I.O."/>
            <person name="Guillou S."/>
            <person name="Cros-Aarteil S."/>
            <person name="Calhoun S."/>
            <person name="Haridas S."/>
            <person name="Kuo A."/>
            <person name="Mondo S."/>
            <person name="Pangilinan J."/>
            <person name="Riley R."/>
            <person name="Labutti K."/>
            <person name="Andreopoulos B."/>
            <person name="Lipzen A."/>
            <person name="Chen C."/>
            <person name="Yanf M."/>
            <person name="Daum C."/>
            <person name="Ng V."/>
            <person name="Clum A."/>
            <person name="Steindorff A."/>
            <person name="Ohm R."/>
            <person name="Martin F."/>
            <person name="Silar P."/>
            <person name="Natvig D."/>
            <person name="Lalanne C."/>
            <person name="Gautier V."/>
            <person name="Ament-Velasquez S.L."/>
            <person name="Kruys A."/>
            <person name="Hutchinson M.I."/>
            <person name="Powell A.J."/>
            <person name="Barry K."/>
            <person name="Miller A.N."/>
            <person name="Grigoriev I.V."/>
            <person name="Debuchy R."/>
            <person name="Gladieux P."/>
            <person name="Thoren M.H."/>
            <person name="Johannesson H."/>
        </authorList>
    </citation>
    <scope>NUCLEOTIDE SEQUENCE</scope>
    <source>
        <strain evidence="13">CBS 307.81</strain>
    </source>
</reference>
<evidence type="ECO:0000256" key="6">
    <source>
        <dbReference type="ARBA" id="ARBA00022806"/>
    </source>
</evidence>
<name>A0AA40D8L1_9PEZI</name>
<dbReference type="InterPro" id="IPR000571">
    <property type="entry name" value="Znf_CCCH"/>
</dbReference>
<evidence type="ECO:0000259" key="12">
    <source>
        <dbReference type="PROSITE" id="PS51981"/>
    </source>
</evidence>
<dbReference type="FunFam" id="3.40.50.300:FF:001660">
    <property type="entry name" value="NF-X1 finger and helicase protein, putative"/>
    <property type="match status" value="1"/>
</dbReference>
<proteinExistence type="predicted"/>
<dbReference type="Pfam" id="PF20173">
    <property type="entry name" value="ZnF_RZ-type"/>
    <property type="match status" value="1"/>
</dbReference>
<dbReference type="Gene3D" id="3.40.50.300">
    <property type="entry name" value="P-loop containing nucleotide triphosphate hydrolases"/>
    <property type="match status" value="2"/>
</dbReference>
<evidence type="ECO:0000256" key="8">
    <source>
        <dbReference type="ARBA" id="ARBA00022859"/>
    </source>
</evidence>
<keyword evidence="7 9" id="KW-0862">Zinc</keyword>
<evidence type="ECO:0000256" key="4">
    <source>
        <dbReference type="ARBA" id="ARBA00022737"/>
    </source>
</evidence>
<dbReference type="InterPro" id="IPR047187">
    <property type="entry name" value="SF1_C_Upf1"/>
</dbReference>
<dbReference type="Pfam" id="PF13086">
    <property type="entry name" value="AAA_11"/>
    <property type="match status" value="1"/>
</dbReference>
<dbReference type="GO" id="GO:0004386">
    <property type="term" value="F:helicase activity"/>
    <property type="evidence" value="ECO:0007669"/>
    <property type="project" value="UniProtKB-KW"/>
</dbReference>
<dbReference type="GO" id="GO:0008270">
    <property type="term" value="F:zinc ion binding"/>
    <property type="evidence" value="ECO:0007669"/>
    <property type="project" value="UniProtKB-KW"/>
</dbReference>
<keyword evidence="5 9" id="KW-0863">Zinc-finger</keyword>
<keyword evidence="6 13" id="KW-0547">Nucleotide-binding</keyword>
<feature type="region of interest" description="Disordered" evidence="10">
    <location>
        <begin position="1833"/>
        <end position="1854"/>
    </location>
</feature>
<evidence type="ECO:0000256" key="7">
    <source>
        <dbReference type="ARBA" id="ARBA00022833"/>
    </source>
</evidence>
<evidence type="ECO:0000256" key="10">
    <source>
        <dbReference type="SAM" id="MobiDB-lite"/>
    </source>
</evidence>
<dbReference type="Pfam" id="PF13087">
    <property type="entry name" value="AAA_12"/>
    <property type="match status" value="1"/>
</dbReference>
<keyword evidence="14" id="KW-1185">Reference proteome</keyword>
<dbReference type="CDD" id="cd17936">
    <property type="entry name" value="EEXXEc_NFX1"/>
    <property type="match status" value="1"/>
</dbReference>
<dbReference type="EMBL" id="JAULSY010000119">
    <property type="protein sequence ID" value="KAK0664544.1"/>
    <property type="molecule type" value="Genomic_DNA"/>
</dbReference>
<evidence type="ECO:0000256" key="2">
    <source>
        <dbReference type="ARBA" id="ARBA00022490"/>
    </source>
</evidence>
<dbReference type="SUPFAM" id="SSF52540">
    <property type="entry name" value="P-loop containing nucleoside triphosphate hydrolases"/>
    <property type="match status" value="1"/>
</dbReference>
<sequence length="1971" mass="219455">MHNGRGHGRSPSGPGPGGTTWRGLDRNTSGPRPQRVCHQYRRGRCSYGGRCKFLHAEDGASTENSSPGTSGSDIDIGDQYFVFKKELRRRTGDISRAWNLAITILDGPDHDRHHAVARDLADDETNGLSFVGQTIEVCMGTRDSSAGGEKQVAVGRLFLQTITHHSLVNSLSVEGYLGTIYRFIAGGTGDRAIGLFTTLLDSAQRLSVGLEPITILSTTALHQILRRERKCLLSDDVTNLLNLLETCITSVQEGAAPGRVDVASIQLRAMKRMVQCARGVLVEPATSPASGTTGYSLARSTFPLPMVIPGGNHDNDFSDFTKIGIFPTLGEITNVNPEFLPTTDFSQPHFLTDPVQRHLDSAFRLLRHDIFGPMKDAVGSLLRQQNVGGRGQDTRLVESNLRAHIYPGALVQHLAVPEHGFGLQAVLSFAPLRQLHKRSMADRRRWWKESSRLQPGGLVCLVSCEGEDRHFLPLVVSAKSMEDRGGNPKSCSLVDQVLNPSITARLVNETQETVALLLKLFLEQRKGLLVDMPGIIPETFTPILLNLQRMMREGSLAFQNWILPLENHSPPQSQGHNTSIPPPVYARKEGFHFDLGVISKKGARHLSLNPALPGNIDLSALEVATGLDEGQCQALIHALTREYALIQGPPGTGKSYVGVQLLRVLLKHKREAALGPTIIICYTNHALDQFLSHLMAVGIDRVIRIGGQSRTEALDGKNLRVVRRQELKTTIEDDILNKGRGGIEKSFKKAQSCLSAIEMTREGQMDWEVLGPYLSSEHPLIAAQFTSEDDEGFTVVGGDPLEVWLRGGGDRTTRNWRSEDQHTDFETLLRQADEDIHSLAPYDRRALVEGWSMQMVADNTDEISDRLQEAKGYRERMEQVFADIDRRALMKADVVGVTTTGLARNINTLQSLGSKVVVCEEAAEVMEPHILSALFQGVEHFIQIGDHQQLRPQIQNYGFSMETPEGSAYQLDRSQFERRAVGEPGLAPVPVAQLKIQRRMRPEISSLIRRVYPKLRDHETVHTYPGVTGMRHFLFWLDHQHPEDVTGDSSRVKSHSNSWEVSMATALVRHLVKQGKYDSTDIALLTPYTGQLQKLRSALSADFEVFLSDRDLEKLAEDGVVGEEEAHPQNTGKKLLEKKKLLQKIRLATVDNFQGEEAKVVVVSLVRSNDNRKVGFLRTENRINVLLSRAQHGLYLLGNAKTYQNVEMWADVYQQLHERNVVGPSIALCCPRHPETSIECTEPQDFSRLSPEGGCALICDQRLDPCGHRCPEPCHAKALHDVFMCLQPCPRIRATCHHPCSKLCGESCGACTVKVPGMELPCGHLSEELVCYQTLKLETIKCRHLVEKYVPSCGHTIKVPCCTEVSLKSFRCPVRCEEVLVCGDPCPGSCGDCRKPDENDVVIFEHQKCERICGLRSPACNHLCARACHNGEACGRCDQQCQVRCPHSQCPKECHRPCDPCIEPCVWYCEHRGHCSLPCAAPCDRLPCDRRCSRLLDCGHECPSYCGEVCPQHLCQLCCRIELKEARVDLLEFKTYTEVDLNDSPIAVLGCGHFFTGETLDGMLGMAEVYTTDGLGEYNGLHDLSGALSVAVPSCPDCRVPIRQFGTRRYNRVVNRAVMDETVKRFMMDGSERLKALQSRWNAARGLLPNPKQPVPVAVTPDRADDFFRRRYAMLNGVRGAVHLLRQEMRDENNPVRKLFDAIVTKQRQQTMTLLERQMHVLNLMDGRTPPPPTTPPAPVYNRQVSLEADTLHLQVRETVLYDKISLWGHQETLRTLMKPELCLDKDVAEFLLDCLRVVTEAHAAKLPRLVITVTLAYARVAQLMTWYRRQVSADERPSQEQDTKTLGPDLKDPTATARKLLGEALELCGTFPDGKNYRPQLEETARLFDTTWYEEVTPEEIEAIKQAMVSGPWGINTHSGHWYHCENGHPFTIGECGMPMELAICPECGASIGGTNHTAVAGVTRATNME</sequence>
<keyword evidence="6 13" id="KW-0378">Hydrolase</keyword>
<organism evidence="13 14">
    <name type="scientific">Cercophora samala</name>
    <dbReference type="NCBI Taxonomy" id="330535"/>
    <lineage>
        <taxon>Eukaryota</taxon>
        <taxon>Fungi</taxon>
        <taxon>Dikarya</taxon>
        <taxon>Ascomycota</taxon>
        <taxon>Pezizomycotina</taxon>
        <taxon>Sordariomycetes</taxon>
        <taxon>Sordariomycetidae</taxon>
        <taxon>Sordariales</taxon>
        <taxon>Lasiosphaeriaceae</taxon>
        <taxon>Cercophora</taxon>
    </lineage>
</organism>
<evidence type="ECO:0000256" key="3">
    <source>
        <dbReference type="ARBA" id="ARBA00022723"/>
    </source>
</evidence>
<dbReference type="SMART" id="SM00438">
    <property type="entry name" value="ZnF_NFX"/>
    <property type="match status" value="4"/>
</dbReference>
<evidence type="ECO:0000313" key="13">
    <source>
        <dbReference type="EMBL" id="KAK0664544.1"/>
    </source>
</evidence>
<dbReference type="Proteomes" id="UP001174997">
    <property type="component" value="Unassembled WGS sequence"/>
</dbReference>
<dbReference type="GO" id="GO:0005737">
    <property type="term" value="C:cytoplasm"/>
    <property type="evidence" value="ECO:0007669"/>
    <property type="project" value="UniProtKB-SubCell"/>
</dbReference>